<evidence type="ECO:0000313" key="3">
    <source>
        <dbReference type="Proteomes" id="UP000320762"/>
    </source>
</evidence>
<dbReference type="EMBL" id="VDMD01000009">
    <property type="protein sequence ID" value="TRM63543.1"/>
    <property type="molecule type" value="Genomic_DNA"/>
</dbReference>
<organism evidence="2 3">
    <name type="scientific">Schizophyllum amplum</name>
    <dbReference type="NCBI Taxonomy" id="97359"/>
    <lineage>
        <taxon>Eukaryota</taxon>
        <taxon>Fungi</taxon>
        <taxon>Dikarya</taxon>
        <taxon>Basidiomycota</taxon>
        <taxon>Agaricomycotina</taxon>
        <taxon>Agaricomycetes</taxon>
        <taxon>Agaricomycetidae</taxon>
        <taxon>Agaricales</taxon>
        <taxon>Schizophyllaceae</taxon>
        <taxon>Schizophyllum</taxon>
    </lineage>
</organism>
<comment type="caution">
    <text evidence="2">The sequence shown here is derived from an EMBL/GenBank/DDBJ whole genome shotgun (WGS) entry which is preliminary data.</text>
</comment>
<keyword evidence="1" id="KW-0732">Signal</keyword>
<reference evidence="2 3" key="1">
    <citation type="journal article" date="2019" name="New Phytol.">
        <title>Comparative genomics reveals unique wood-decay strategies and fruiting body development in the Schizophyllaceae.</title>
        <authorList>
            <person name="Almasi E."/>
            <person name="Sahu N."/>
            <person name="Krizsan K."/>
            <person name="Balint B."/>
            <person name="Kovacs G.M."/>
            <person name="Kiss B."/>
            <person name="Cseklye J."/>
            <person name="Drula E."/>
            <person name="Henrissat B."/>
            <person name="Nagy I."/>
            <person name="Chovatia M."/>
            <person name="Adam C."/>
            <person name="LaButti K."/>
            <person name="Lipzen A."/>
            <person name="Riley R."/>
            <person name="Grigoriev I.V."/>
            <person name="Nagy L.G."/>
        </authorList>
    </citation>
    <scope>NUCLEOTIDE SEQUENCE [LARGE SCALE GENOMIC DNA]</scope>
    <source>
        <strain evidence="2 3">NL-1724</strain>
    </source>
</reference>
<accession>A0A550CFH3</accession>
<sequence>MLLELRVRAPCTSAALLLVGVKLLCHSSENSDGGTCRVAMHLHFGVPHNSTGIASGPSTSIILTSRYWRRHESIFSTRITCMCAVTSSYHQICMFVVYNLWQIIRDAWQLSTSKRLESD</sequence>
<dbReference type="Proteomes" id="UP000320762">
    <property type="component" value="Unassembled WGS sequence"/>
</dbReference>
<feature type="signal peptide" evidence="1">
    <location>
        <begin position="1"/>
        <end position="27"/>
    </location>
</feature>
<name>A0A550CFH3_9AGAR</name>
<keyword evidence="3" id="KW-1185">Reference proteome</keyword>
<evidence type="ECO:0008006" key="4">
    <source>
        <dbReference type="Google" id="ProtNLM"/>
    </source>
</evidence>
<evidence type="ECO:0000313" key="2">
    <source>
        <dbReference type="EMBL" id="TRM63543.1"/>
    </source>
</evidence>
<protein>
    <recommendedName>
        <fullName evidence="4">Secreted protein</fullName>
    </recommendedName>
</protein>
<gene>
    <name evidence="2" type="ORF">BD626DRAFT_494637</name>
</gene>
<evidence type="ECO:0000256" key="1">
    <source>
        <dbReference type="SAM" id="SignalP"/>
    </source>
</evidence>
<proteinExistence type="predicted"/>
<feature type="chain" id="PRO_5021919051" description="Secreted protein" evidence="1">
    <location>
        <begin position="28"/>
        <end position="119"/>
    </location>
</feature>
<dbReference type="AlphaFoldDB" id="A0A550CFH3"/>